<protein>
    <submittedName>
        <fullName evidence="1">Uncharacterized protein</fullName>
    </submittedName>
</protein>
<evidence type="ECO:0000313" key="1">
    <source>
        <dbReference type="EMBL" id="KKL84799.1"/>
    </source>
</evidence>
<sequence>TTMATTIMPNPWKHLIYKSHSEVNQFAPAMGAVVPNAVTQNYFCWNQTWGPMGIPWAFVEFAGADTGEIMYKVSGDGSTSPQHSGAPAPADGSTWQVAGHSITGLCLMICWGFSPA</sequence>
<accession>A0A0F9FEL5</accession>
<gene>
    <name evidence="1" type="ORF">LCGC14_1961110</name>
</gene>
<organism evidence="1">
    <name type="scientific">marine sediment metagenome</name>
    <dbReference type="NCBI Taxonomy" id="412755"/>
    <lineage>
        <taxon>unclassified sequences</taxon>
        <taxon>metagenomes</taxon>
        <taxon>ecological metagenomes</taxon>
    </lineage>
</organism>
<comment type="caution">
    <text evidence="1">The sequence shown here is derived from an EMBL/GenBank/DDBJ whole genome shotgun (WGS) entry which is preliminary data.</text>
</comment>
<proteinExistence type="predicted"/>
<name>A0A0F9FEL5_9ZZZZ</name>
<reference evidence="1" key="1">
    <citation type="journal article" date="2015" name="Nature">
        <title>Complex archaea that bridge the gap between prokaryotes and eukaryotes.</title>
        <authorList>
            <person name="Spang A."/>
            <person name="Saw J.H."/>
            <person name="Jorgensen S.L."/>
            <person name="Zaremba-Niedzwiedzka K."/>
            <person name="Martijn J."/>
            <person name="Lind A.E."/>
            <person name="van Eijk R."/>
            <person name="Schleper C."/>
            <person name="Guy L."/>
            <person name="Ettema T.J."/>
        </authorList>
    </citation>
    <scope>NUCLEOTIDE SEQUENCE</scope>
</reference>
<dbReference type="EMBL" id="LAZR01021599">
    <property type="protein sequence ID" value="KKL84799.1"/>
    <property type="molecule type" value="Genomic_DNA"/>
</dbReference>
<feature type="non-terminal residue" evidence="1">
    <location>
        <position position="1"/>
    </location>
</feature>
<dbReference type="AlphaFoldDB" id="A0A0F9FEL5"/>